<dbReference type="Pfam" id="PF07690">
    <property type="entry name" value="MFS_1"/>
    <property type="match status" value="1"/>
</dbReference>
<evidence type="ECO:0000256" key="1">
    <source>
        <dbReference type="ARBA" id="ARBA00004651"/>
    </source>
</evidence>
<accession>A0ABZ3C627</accession>
<dbReference type="InterPro" id="IPR036259">
    <property type="entry name" value="MFS_trans_sf"/>
</dbReference>
<sequence>MTLPSVRRRGGLVPELSPDGRSAVRGGVWGNYVDQVNIFLPVTALAPALPALAGPHATATTAALVIMATLIGRPVGAMVFGQVADRIGRTRTTKIALAGTAACTLGIAAVPDWHMLGAATIGLLIALRFVGGAFLAGEYTSAIPLAMEWSTPRRRGLVSGRIMAMAPWAQATIAFVTVALLALLGPDAYAAWGWRVSFVAGGLASLVMLVFYARRVADAPVFVRRRRTPGEAVGLADVLAGRWAGPFWRVFGLMTGLWFCTNMVVIVVAQRLPGLGITPLEVSLVLGVASVAQALVMARTGHLSTLTGRRRFFVVVGTLAAAAAPALWWGVLGRPDAAGPGALGVALVGVAALQVSTVTLYGPIGAYLNEIFPTRVRATAYGTAYSLSIVGPALYPFYLPPLVDRFGPDLPVMALLALGGLMVAGCAAAGPAMTPTDIERNTLDAH</sequence>
<reference evidence="9 10" key="1">
    <citation type="journal article" date="2023" name="Environ Microbiome">
        <title>A coral-associated actinobacterium mitigates coral bleaching under heat stress.</title>
        <authorList>
            <person name="Li J."/>
            <person name="Zou Y."/>
            <person name="Li Q."/>
            <person name="Zhang J."/>
            <person name="Bourne D.G."/>
            <person name="Lyu Y."/>
            <person name="Liu C."/>
            <person name="Zhang S."/>
        </authorList>
    </citation>
    <scope>NUCLEOTIDE SEQUENCE [LARGE SCALE GENOMIC DNA]</scope>
    <source>
        <strain evidence="9 10">SCSIO 13291</strain>
    </source>
</reference>
<dbReference type="PANTHER" id="PTHR43045:SF4">
    <property type="entry name" value="TRANSPORTER YDFJ-RELATED"/>
    <property type="match status" value="1"/>
</dbReference>
<keyword evidence="6 7" id="KW-0472">Membrane</keyword>
<organism evidence="9 10">
    <name type="scientific">Propioniciclava soli</name>
    <dbReference type="NCBI Taxonomy" id="2775081"/>
    <lineage>
        <taxon>Bacteria</taxon>
        <taxon>Bacillati</taxon>
        <taxon>Actinomycetota</taxon>
        <taxon>Actinomycetes</taxon>
        <taxon>Propionibacteriales</taxon>
        <taxon>Propionibacteriaceae</taxon>
        <taxon>Propioniciclava</taxon>
    </lineage>
</organism>
<feature type="transmembrane region" description="Helical" evidence="7">
    <location>
        <begin position="343"/>
        <end position="368"/>
    </location>
</feature>
<dbReference type="Proteomes" id="UP001434337">
    <property type="component" value="Chromosome"/>
</dbReference>
<name>A0ABZ3C627_9ACTN</name>
<comment type="subcellular location">
    <subcellularLocation>
        <location evidence="1">Cell membrane</location>
        <topology evidence="1">Multi-pass membrane protein</topology>
    </subcellularLocation>
</comment>
<evidence type="ECO:0000256" key="4">
    <source>
        <dbReference type="ARBA" id="ARBA00022692"/>
    </source>
</evidence>
<feature type="transmembrane region" description="Helical" evidence="7">
    <location>
        <begin position="116"/>
        <end position="137"/>
    </location>
</feature>
<evidence type="ECO:0000313" key="10">
    <source>
        <dbReference type="Proteomes" id="UP001434337"/>
    </source>
</evidence>
<feature type="transmembrane region" description="Helical" evidence="7">
    <location>
        <begin position="410"/>
        <end position="430"/>
    </location>
</feature>
<dbReference type="SUPFAM" id="SSF103473">
    <property type="entry name" value="MFS general substrate transporter"/>
    <property type="match status" value="1"/>
</dbReference>
<dbReference type="PROSITE" id="PS50850">
    <property type="entry name" value="MFS"/>
    <property type="match status" value="1"/>
</dbReference>
<dbReference type="InterPro" id="IPR020846">
    <property type="entry name" value="MFS_dom"/>
</dbReference>
<dbReference type="PANTHER" id="PTHR43045">
    <property type="entry name" value="SHIKIMATE TRANSPORTER"/>
    <property type="match status" value="1"/>
</dbReference>
<feature type="transmembrane region" description="Helical" evidence="7">
    <location>
        <begin position="380"/>
        <end position="398"/>
    </location>
</feature>
<evidence type="ECO:0000256" key="7">
    <source>
        <dbReference type="SAM" id="Phobius"/>
    </source>
</evidence>
<gene>
    <name evidence="9" type="ORF">PCC79_13945</name>
</gene>
<evidence type="ECO:0000313" key="9">
    <source>
        <dbReference type="EMBL" id="WZW97981.1"/>
    </source>
</evidence>
<dbReference type="Gene3D" id="1.20.1250.20">
    <property type="entry name" value="MFS general substrate transporter like domains"/>
    <property type="match status" value="2"/>
</dbReference>
<protein>
    <submittedName>
        <fullName evidence="9">MFS transporter</fullName>
    </submittedName>
</protein>
<keyword evidence="4 7" id="KW-0812">Transmembrane</keyword>
<evidence type="ECO:0000256" key="3">
    <source>
        <dbReference type="ARBA" id="ARBA00022475"/>
    </source>
</evidence>
<evidence type="ECO:0000259" key="8">
    <source>
        <dbReference type="PROSITE" id="PS50850"/>
    </source>
</evidence>
<evidence type="ECO:0000256" key="2">
    <source>
        <dbReference type="ARBA" id="ARBA00022448"/>
    </source>
</evidence>
<keyword evidence="3" id="KW-1003">Cell membrane</keyword>
<proteinExistence type="predicted"/>
<feature type="transmembrane region" description="Helical" evidence="7">
    <location>
        <begin position="312"/>
        <end position="331"/>
    </location>
</feature>
<dbReference type="InterPro" id="IPR011701">
    <property type="entry name" value="MFS"/>
</dbReference>
<feature type="domain" description="Major facilitator superfamily (MFS) profile" evidence="8">
    <location>
        <begin position="23"/>
        <end position="437"/>
    </location>
</feature>
<feature type="transmembrane region" description="Helical" evidence="7">
    <location>
        <begin position="282"/>
        <end position="300"/>
    </location>
</feature>
<keyword evidence="10" id="KW-1185">Reference proteome</keyword>
<keyword evidence="2" id="KW-0813">Transport</keyword>
<feature type="transmembrane region" description="Helical" evidence="7">
    <location>
        <begin position="196"/>
        <end position="217"/>
    </location>
</feature>
<evidence type="ECO:0000256" key="5">
    <source>
        <dbReference type="ARBA" id="ARBA00022989"/>
    </source>
</evidence>
<keyword evidence="5 7" id="KW-1133">Transmembrane helix</keyword>
<dbReference type="EMBL" id="CP115965">
    <property type="protein sequence ID" value="WZW97981.1"/>
    <property type="molecule type" value="Genomic_DNA"/>
</dbReference>
<dbReference type="RefSeq" id="WP_342372186.1">
    <property type="nucleotide sequence ID" value="NZ_CP115965.1"/>
</dbReference>
<feature type="transmembrane region" description="Helical" evidence="7">
    <location>
        <begin position="250"/>
        <end position="270"/>
    </location>
</feature>
<evidence type="ECO:0000256" key="6">
    <source>
        <dbReference type="ARBA" id="ARBA00023136"/>
    </source>
</evidence>
<feature type="transmembrane region" description="Helical" evidence="7">
    <location>
        <begin position="158"/>
        <end position="184"/>
    </location>
</feature>
<feature type="transmembrane region" description="Helical" evidence="7">
    <location>
        <begin position="92"/>
        <end position="110"/>
    </location>
</feature>